<dbReference type="Proteomes" id="UP001367508">
    <property type="component" value="Unassembled WGS sequence"/>
</dbReference>
<feature type="compositionally biased region" description="Low complexity" evidence="6">
    <location>
        <begin position="44"/>
        <end position="53"/>
    </location>
</feature>
<evidence type="ECO:0000256" key="3">
    <source>
        <dbReference type="ARBA" id="ARBA00022490"/>
    </source>
</evidence>
<dbReference type="GO" id="GO:0090307">
    <property type="term" value="P:mitotic spindle assembly"/>
    <property type="evidence" value="ECO:0007669"/>
    <property type="project" value="TreeGrafter"/>
</dbReference>
<comment type="subcellular location">
    <subcellularLocation>
        <location evidence="1">Cytoplasm</location>
        <location evidence="1">Cytoskeleton</location>
    </subcellularLocation>
</comment>
<feature type="domain" description="TPX2 C-terminal" evidence="7">
    <location>
        <begin position="387"/>
        <end position="461"/>
    </location>
</feature>
<feature type="compositionally biased region" description="Polar residues" evidence="6">
    <location>
        <begin position="20"/>
        <end position="39"/>
    </location>
</feature>
<dbReference type="EMBL" id="JAYMYQ010000004">
    <property type="protein sequence ID" value="KAK7340612.1"/>
    <property type="molecule type" value="Genomic_DNA"/>
</dbReference>
<feature type="region of interest" description="Disordered" evidence="6">
    <location>
        <begin position="445"/>
        <end position="469"/>
    </location>
</feature>
<organism evidence="8 9">
    <name type="scientific">Canavalia gladiata</name>
    <name type="common">Sword bean</name>
    <name type="synonym">Dolichos gladiatus</name>
    <dbReference type="NCBI Taxonomy" id="3824"/>
    <lineage>
        <taxon>Eukaryota</taxon>
        <taxon>Viridiplantae</taxon>
        <taxon>Streptophyta</taxon>
        <taxon>Embryophyta</taxon>
        <taxon>Tracheophyta</taxon>
        <taxon>Spermatophyta</taxon>
        <taxon>Magnoliopsida</taxon>
        <taxon>eudicotyledons</taxon>
        <taxon>Gunneridae</taxon>
        <taxon>Pentapetalae</taxon>
        <taxon>rosids</taxon>
        <taxon>fabids</taxon>
        <taxon>Fabales</taxon>
        <taxon>Fabaceae</taxon>
        <taxon>Papilionoideae</taxon>
        <taxon>50 kb inversion clade</taxon>
        <taxon>NPAAA clade</taxon>
        <taxon>indigoferoid/millettioid clade</taxon>
        <taxon>Phaseoleae</taxon>
        <taxon>Canavalia</taxon>
    </lineage>
</organism>
<keyword evidence="5" id="KW-0206">Cytoskeleton</keyword>
<dbReference type="GO" id="GO:0005880">
    <property type="term" value="C:nuclear microtubule"/>
    <property type="evidence" value="ECO:0007669"/>
    <property type="project" value="TreeGrafter"/>
</dbReference>
<reference evidence="8 9" key="1">
    <citation type="submission" date="2024-01" db="EMBL/GenBank/DDBJ databases">
        <title>The genomes of 5 underutilized Papilionoideae crops provide insights into root nodulation and disease resistanc.</title>
        <authorList>
            <person name="Jiang F."/>
        </authorList>
    </citation>
    <scope>NUCLEOTIDE SEQUENCE [LARGE SCALE GENOMIC DNA]</scope>
    <source>
        <strain evidence="8">LVBAO_FW01</strain>
        <tissue evidence="8">Leaves</tissue>
    </source>
</reference>
<feature type="compositionally biased region" description="Acidic residues" evidence="6">
    <location>
        <begin position="135"/>
        <end position="151"/>
    </location>
</feature>
<evidence type="ECO:0000256" key="6">
    <source>
        <dbReference type="SAM" id="MobiDB-lite"/>
    </source>
</evidence>
<keyword evidence="4" id="KW-0493">Microtubule</keyword>
<evidence type="ECO:0000256" key="2">
    <source>
        <dbReference type="ARBA" id="ARBA00005885"/>
    </source>
</evidence>
<comment type="similarity">
    <text evidence="2">Belongs to the TPX2 family.</text>
</comment>
<comment type="caution">
    <text evidence="8">The sequence shown here is derived from an EMBL/GenBank/DDBJ whole genome shotgun (WGS) entry which is preliminary data.</text>
</comment>
<feature type="compositionally biased region" description="Polar residues" evidence="6">
    <location>
        <begin position="56"/>
        <end position="68"/>
    </location>
</feature>
<evidence type="ECO:0000256" key="4">
    <source>
        <dbReference type="ARBA" id="ARBA00022701"/>
    </source>
</evidence>
<evidence type="ECO:0000256" key="1">
    <source>
        <dbReference type="ARBA" id="ARBA00004245"/>
    </source>
</evidence>
<evidence type="ECO:0000259" key="7">
    <source>
        <dbReference type="Pfam" id="PF06886"/>
    </source>
</evidence>
<name>A0AAN9LVH0_CANGL</name>
<feature type="region of interest" description="Disordered" evidence="6">
    <location>
        <begin position="1"/>
        <end position="80"/>
    </location>
</feature>
<evidence type="ECO:0000256" key="5">
    <source>
        <dbReference type="ARBA" id="ARBA00023212"/>
    </source>
</evidence>
<accession>A0AAN9LVH0</accession>
<keyword evidence="3" id="KW-0963">Cytoplasm</keyword>
<dbReference type="GO" id="GO:0060236">
    <property type="term" value="P:regulation of mitotic spindle organization"/>
    <property type="evidence" value="ECO:0007669"/>
    <property type="project" value="InterPro"/>
</dbReference>
<keyword evidence="9" id="KW-1185">Reference proteome</keyword>
<dbReference type="PANTHER" id="PTHR14326:SF58">
    <property type="entry name" value="TPX2 (TARGETING PROTEIN FOR XKLP2) PROTEIN FAMILY"/>
    <property type="match status" value="1"/>
</dbReference>
<dbReference type="Pfam" id="PF06886">
    <property type="entry name" value="TPX2"/>
    <property type="match status" value="1"/>
</dbReference>
<feature type="region of interest" description="Disordered" evidence="6">
    <location>
        <begin position="211"/>
        <end position="338"/>
    </location>
</feature>
<feature type="compositionally biased region" description="Low complexity" evidence="6">
    <location>
        <begin position="271"/>
        <end position="293"/>
    </location>
</feature>
<sequence>MATKIAGATTTPRGSRFKNQELSKNAENFDPNQLQQQSPVPKASCSSSSSIISPLVNKSESRQLSKNPSPKPVGYYSPQNKIRQRKFLVAKKKNQEGAAGSCKCKGGGTNKCVCVAYQNLRKSQEEFFKNKLHDNDEDDDDDDDDDDEVAETEIQSVHEDEEELGKGELEVVGSLMVKRTRERLMEEARKNVPQSGSGKVMHLVKAFEKLLSIPSSKDEEEESQEKDSKVEKWALPGLQQLPSPSETEVSASSFCPPNCVLTSQNLGLDPSASVSSSWDSSHGSVSSRASSGGRRSRRNSLESSSTFGRRRWKKKQQKVTSQKPFKLRTEERGKLKEEEFEKKMQEMITVEEKQRIPIAQGLPWTTDEPECLVKPPVKENTRPIDLKLHSDVRALDRAEFDHQVAEKLSFIEQYKLERERQQKLAEEEEVRRLRKELIPKAQPMPYFDRPFIPRRSAKNPTIPREPKFHNHKKIKCSLSSWNDMSPYSSYLN</sequence>
<feature type="compositionally biased region" description="Polar residues" evidence="6">
    <location>
        <begin position="240"/>
        <end position="266"/>
    </location>
</feature>
<dbReference type="GO" id="GO:0008017">
    <property type="term" value="F:microtubule binding"/>
    <property type="evidence" value="ECO:0007669"/>
    <property type="project" value="TreeGrafter"/>
</dbReference>
<evidence type="ECO:0000313" key="9">
    <source>
        <dbReference type="Proteomes" id="UP001367508"/>
    </source>
</evidence>
<dbReference type="PANTHER" id="PTHR14326">
    <property type="entry name" value="TARGETING PROTEIN FOR XKLP2"/>
    <property type="match status" value="1"/>
</dbReference>
<dbReference type="AlphaFoldDB" id="A0AAN9LVH0"/>
<feature type="compositionally biased region" description="Basic and acidic residues" evidence="6">
    <location>
        <begin position="327"/>
        <end position="338"/>
    </location>
</feature>
<dbReference type="GO" id="GO:0005819">
    <property type="term" value="C:spindle"/>
    <property type="evidence" value="ECO:0007669"/>
    <property type="project" value="InterPro"/>
</dbReference>
<dbReference type="InterPro" id="IPR027329">
    <property type="entry name" value="TPX2_C"/>
</dbReference>
<gene>
    <name evidence="8" type="ORF">VNO77_21320</name>
</gene>
<proteinExistence type="inferred from homology"/>
<evidence type="ECO:0000313" key="8">
    <source>
        <dbReference type="EMBL" id="KAK7340612.1"/>
    </source>
</evidence>
<dbReference type="GO" id="GO:0030295">
    <property type="term" value="F:protein kinase activator activity"/>
    <property type="evidence" value="ECO:0007669"/>
    <property type="project" value="TreeGrafter"/>
</dbReference>
<dbReference type="InterPro" id="IPR009675">
    <property type="entry name" value="TPX2_fam"/>
</dbReference>
<feature type="region of interest" description="Disordered" evidence="6">
    <location>
        <begin position="128"/>
        <end position="171"/>
    </location>
</feature>
<protein>
    <recommendedName>
        <fullName evidence="7">TPX2 C-terminal domain-containing protein</fullName>
    </recommendedName>
</protein>
<feature type="compositionally biased region" description="Basic residues" evidence="6">
    <location>
        <begin position="308"/>
        <end position="317"/>
    </location>
</feature>